<dbReference type="InterPro" id="IPR051332">
    <property type="entry name" value="Fosfomycin_Res_Enzymes"/>
</dbReference>
<feature type="domain" description="VOC" evidence="1">
    <location>
        <begin position="3"/>
        <end position="120"/>
    </location>
</feature>
<evidence type="ECO:0000259" key="1">
    <source>
        <dbReference type="PROSITE" id="PS51819"/>
    </source>
</evidence>
<protein>
    <submittedName>
        <fullName evidence="2">Phenazine biosynthesis protein</fullName>
    </submittedName>
</protein>
<dbReference type="SUPFAM" id="SSF54593">
    <property type="entry name" value="Glyoxalase/Bleomycin resistance protein/Dihydroxybiphenyl dioxygenase"/>
    <property type="match status" value="1"/>
</dbReference>
<accession>A0A556RT84</accession>
<name>A0A556RT84_9GAMM</name>
<dbReference type="InterPro" id="IPR004360">
    <property type="entry name" value="Glyas_Fos-R_dOase_dom"/>
</dbReference>
<evidence type="ECO:0000313" key="3">
    <source>
        <dbReference type="Proteomes" id="UP000319138"/>
    </source>
</evidence>
<evidence type="ECO:0000313" key="2">
    <source>
        <dbReference type="EMBL" id="TSJ92095.1"/>
    </source>
</evidence>
<proteinExistence type="predicted"/>
<dbReference type="Pfam" id="PF00903">
    <property type="entry name" value="Glyoxalase"/>
    <property type="match status" value="1"/>
</dbReference>
<dbReference type="PIRSF" id="PIRSF039020">
    <property type="entry name" value="EhpR"/>
    <property type="match status" value="1"/>
</dbReference>
<dbReference type="PANTHER" id="PTHR36113">
    <property type="entry name" value="LYASE, PUTATIVE-RELATED-RELATED"/>
    <property type="match status" value="1"/>
</dbReference>
<dbReference type="Proteomes" id="UP000319138">
    <property type="component" value="Unassembled WGS sequence"/>
</dbReference>
<dbReference type="Gene3D" id="3.10.180.10">
    <property type="entry name" value="2,3-Dihydroxybiphenyl 1,2-Dioxygenase, domain 1"/>
    <property type="match status" value="1"/>
</dbReference>
<sequence length="127" mass="14607">MFKPNSIIIYVKNVDISTDFYTKLFAQEPIETYPGFAVFLLKDEFVLGLQQADEITPKAPKHYGGFELSLSDVTKDEVDKIYSEWKKLNLKIELEPQMLDFGYTFVANDPDGHRLRICATDTSKFDV</sequence>
<dbReference type="AlphaFoldDB" id="A0A556RT84"/>
<gene>
    <name evidence="2" type="ORF">FPQ14_02245</name>
</gene>
<dbReference type="EMBL" id="VMHL01000001">
    <property type="protein sequence ID" value="TSJ92095.1"/>
    <property type="molecule type" value="Genomic_DNA"/>
</dbReference>
<dbReference type="InterPro" id="IPR029068">
    <property type="entry name" value="Glyas_Bleomycin-R_OHBP_Dase"/>
</dbReference>
<dbReference type="InterPro" id="IPR037523">
    <property type="entry name" value="VOC_core"/>
</dbReference>
<dbReference type="PROSITE" id="PS51819">
    <property type="entry name" value="VOC"/>
    <property type="match status" value="1"/>
</dbReference>
<comment type="caution">
    <text evidence="2">The sequence shown here is derived from an EMBL/GenBank/DDBJ whole genome shotgun (WGS) entry which is preliminary data.</text>
</comment>
<dbReference type="InterPro" id="IPR026275">
    <property type="entry name" value="Glyoxalase/dOase/EhpR"/>
</dbReference>
<dbReference type="PANTHER" id="PTHR36113:SF3">
    <property type="entry name" value="SLL5075 PROTEIN"/>
    <property type="match status" value="1"/>
</dbReference>
<dbReference type="RefSeq" id="WP_144188050.1">
    <property type="nucleotide sequence ID" value="NZ_VMHL01000001.1"/>
</dbReference>
<reference evidence="2 3" key="1">
    <citation type="submission" date="2019-07" db="EMBL/GenBank/DDBJ databases">
        <title>Gilliamella genomes.</title>
        <authorList>
            <person name="Zheng H."/>
        </authorList>
    </citation>
    <scope>NUCLEOTIDE SEQUENCE [LARGE SCALE GENOMIC DNA]</scope>
    <source>
        <strain evidence="2 3">W8131</strain>
    </source>
</reference>
<organism evidence="2 3">
    <name type="scientific">Gilliamella apicola</name>
    <dbReference type="NCBI Taxonomy" id="1196095"/>
    <lineage>
        <taxon>Bacteria</taxon>
        <taxon>Pseudomonadati</taxon>
        <taxon>Pseudomonadota</taxon>
        <taxon>Gammaproteobacteria</taxon>
        <taxon>Orbales</taxon>
        <taxon>Orbaceae</taxon>
        <taxon>Gilliamella</taxon>
    </lineage>
</organism>